<dbReference type="Proteomes" id="UP000095651">
    <property type="component" value="Unassembled WGS sequence"/>
</dbReference>
<dbReference type="CDD" id="cd11324">
    <property type="entry name" value="AmyAc_Amylosucrase"/>
    <property type="match status" value="1"/>
</dbReference>
<keyword evidence="2" id="KW-0326">Glycosidase</keyword>
<dbReference type="GO" id="GO:0008788">
    <property type="term" value="F:alpha,alpha-phosphotrehalase activity"/>
    <property type="evidence" value="ECO:0007669"/>
    <property type="project" value="UniProtKB-EC"/>
</dbReference>
<dbReference type="SUPFAM" id="SSF51445">
    <property type="entry name" value="(Trans)glycosidases"/>
    <property type="match status" value="1"/>
</dbReference>
<evidence type="ECO:0000313" key="2">
    <source>
        <dbReference type="EMBL" id="CUO90840.1"/>
    </source>
</evidence>
<dbReference type="Gene3D" id="3.90.400.10">
    <property type="entry name" value="Oligo-1,6-glucosidase, Domain 2"/>
    <property type="match status" value="1"/>
</dbReference>
<dbReference type="EMBL" id="CYZE01000014">
    <property type="protein sequence ID" value="CUO90840.1"/>
    <property type="molecule type" value="Genomic_DNA"/>
</dbReference>
<dbReference type="InterPro" id="IPR044077">
    <property type="entry name" value="Amylosucrase"/>
</dbReference>
<dbReference type="GO" id="GO:0005975">
    <property type="term" value="P:carbohydrate metabolic process"/>
    <property type="evidence" value="ECO:0007669"/>
    <property type="project" value="InterPro"/>
</dbReference>
<dbReference type="InterPro" id="IPR017853">
    <property type="entry name" value="GH"/>
</dbReference>
<dbReference type="RefSeq" id="WP_055658327.1">
    <property type="nucleotide sequence ID" value="NZ_CABIXC010000014.1"/>
</dbReference>
<dbReference type="PANTHER" id="PTHR10357:SF213">
    <property type="entry name" value="ALPHA AMYLASE CATALYTIC REGION"/>
    <property type="match status" value="1"/>
</dbReference>
<dbReference type="SMART" id="SM00642">
    <property type="entry name" value="Aamy"/>
    <property type="match status" value="1"/>
</dbReference>
<reference evidence="2 3" key="1">
    <citation type="submission" date="2015-09" db="EMBL/GenBank/DDBJ databases">
        <authorList>
            <consortium name="Pathogen Informatics"/>
        </authorList>
    </citation>
    <scope>NUCLEOTIDE SEQUENCE [LARGE SCALE GENOMIC DNA]</scope>
    <source>
        <strain evidence="2 3">2789STDY5608850</strain>
    </source>
</reference>
<keyword evidence="2" id="KW-0808">Transferase</keyword>
<dbReference type="Gene3D" id="2.60.40.1180">
    <property type="entry name" value="Golgi alpha-mannosidase II"/>
    <property type="match status" value="1"/>
</dbReference>
<dbReference type="InterPro" id="IPR006047">
    <property type="entry name" value="GH13_cat_dom"/>
</dbReference>
<dbReference type="GO" id="GO:0047669">
    <property type="term" value="F:amylosucrase activity"/>
    <property type="evidence" value="ECO:0007669"/>
    <property type="project" value="UniProtKB-EC"/>
</dbReference>
<sequence length="619" mass="72286">MDYCKEYQKRFDRYYDELKWLYCELYKNQDEAFEQLCGQMYRFYTERKTALKTMDRERAKDPQWYKGNRMVGMMMYVDAFAGDLNGVLKHLDYIEECGVNYLHLMPLLDTPEGRSDGGYAVSDFRKVRPDLGTMEDLECLAEECHKRGVSICLDFVMNHTSEDHEWARKAKAGDPEYQNRYFFYDNYDLPAQFERTVPEVFPTTAPGNFTWVQEAGKYVMTTFYPYQWDLNYWNPVVLNEMAQNMLNLVNRGIDVIRIDAVPYIWKQLGTNCRNLPQVHTIVRIMRIICEIVCPGVLLLGEVVMEPDKVVPYFGSVEKPECHMLYNVTTMAATWNSVATRDIRLLRQQMNVVSGLPKDYVFLNYLRCHDDIGWGLDYPWLKQFGIDEVSHKKYLNDFLTGQYPGSFGRGELYNSDPESGDARLCGTTASLCGIEKAAFEKDTEALEKAVRLDLMLHAYMLSQSGIPVIYSGDEIGQENDYTYHENPRKWDDSRYLHRGDFRWDLEKKRSVKGSLQEKIFDGIRKLETIRAQYPVFCTDARVWTIDTWDDSILGLVREYGEEKVIALFNFSEFDKVAWINEEDGMYTDLISGRAMEAKGVEIPAYGVYWLMRENGIEENK</sequence>
<dbReference type="InterPro" id="IPR013780">
    <property type="entry name" value="Glyco_hydro_b"/>
</dbReference>
<dbReference type="Gene3D" id="3.20.20.80">
    <property type="entry name" value="Glycosidases"/>
    <property type="match status" value="1"/>
</dbReference>
<evidence type="ECO:0000313" key="3">
    <source>
        <dbReference type="Proteomes" id="UP000095651"/>
    </source>
</evidence>
<dbReference type="InterPro" id="IPR045857">
    <property type="entry name" value="O16G_dom_2"/>
</dbReference>
<gene>
    <name evidence="2" type="primary">ams</name>
    <name evidence="2" type="ORF">ERS852407_04355</name>
</gene>
<name>A0A174J152_9FIRM</name>
<dbReference type="EC" id="3.2.1.93" evidence="2"/>
<accession>A0A174J152</accession>
<keyword evidence="2" id="KW-0378">Hydrolase</keyword>
<protein>
    <submittedName>
        <fullName evidence="2">Alpha,alpha-phosphotrehalase</fullName>
        <ecNumber evidence="2">2.4.1.4</ecNumber>
        <ecNumber evidence="2">3.2.1.93</ecNumber>
    </submittedName>
</protein>
<evidence type="ECO:0000259" key="1">
    <source>
        <dbReference type="SMART" id="SM00642"/>
    </source>
</evidence>
<organism evidence="2 3">
    <name type="scientific">Hungatella hathewayi</name>
    <dbReference type="NCBI Taxonomy" id="154046"/>
    <lineage>
        <taxon>Bacteria</taxon>
        <taxon>Bacillati</taxon>
        <taxon>Bacillota</taxon>
        <taxon>Clostridia</taxon>
        <taxon>Lachnospirales</taxon>
        <taxon>Lachnospiraceae</taxon>
        <taxon>Hungatella</taxon>
    </lineage>
</organism>
<proteinExistence type="predicted"/>
<keyword evidence="2" id="KW-0328">Glycosyltransferase</keyword>
<dbReference type="EC" id="2.4.1.4" evidence="2"/>
<dbReference type="Pfam" id="PF00128">
    <property type="entry name" value="Alpha-amylase"/>
    <property type="match status" value="1"/>
</dbReference>
<dbReference type="Gene3D" id="1.10.1740.10">
    <property type="match status" value="1"/>
</dbReference>
<dbReference type="PANTHER" id="PTHR10357">
    <property type="entry name" value="ALPHA-AMYLASE FAMILY MEMBER"/>
    <property type="match status" value="1"/>
</dbReference>
<dbReference type="SUPFAM" id="SSF51011">
    <property type="entry name" value="Glycosyl hydrolase domain"/>
    <property type="match status" value="1"/>
</dbReference>
<feature type="domain" description="Glycosyl hydrolase family 13 catalytic" evidence="1">
    <location>
        <begin position="74"/>
        <end position="501"/>
    </location>
</feature>
<dbReference type="AlphaFoldDB" id="A0A174J152"/>